<feature type="region of interest" description="Disordered" evidence="1">
    <location>
        <begin position="959"/>
        <end position="979"/>
    </location>
</feature>
<dbReference type="RefSeq" id="WP_196151790.1">
    <property type="nucleotide sequence ID" value="NZ_JADMLG010000011.1"/>
</dbReference>
<accession>A0A931IF92</accession>
<keyword evidence="3" id="KW-1185">Reference proteome</keyword>
<dbReference type="SUPFAM" id="SSF53067">
    <property type="entry name" value="Actin-like ATPase domain"/>
    <property type="match status" value="1"/>
</dbReference>
<sequence>MSTPDPANGPRESLRYEPRDRADNTDLTVAVDYGSWSSAAAIFANRQVRDIFEPQALDLWGAELAALLGAESGIAEKVCEGLDSAARLDHRSPKLRIPASVGELLDRLGGDPGGLRHRLAATTAIALEQVLAYDEVNGPRLAPTLDDLYTRVFALPALSVQRLHLPALGRRDDIPDTDDLLDVSSVLMVAPKEVRSAHLRDIGDESKYEETDEAFPGSKRALAEPRRRGRLADRSLPFGWRADTDLLVGLSIRDLVKRVEFNALSSANEFELPIRPRLTQFVITFPTTLDPLARKRYRRLAHDALAVAPDIDPTAKPIAITMDWDEGVAAAMYFVLRSLSGFLEQGLDTFRSRAVGLPGRRGGWRTHMLVIDVGGGTTDIALLALDLVDLTAGDPAGPNDPPDLKGRSYTLVPRLLGSTGHPQLGGDLLTLRMFYWLKAAIADRLHADDPDHIPLAPAVLRSYDYRPVPAEVRAALRRLTPTHRTAEVDGPQGWQDAAFLRLWGAVENAKRNGVDSKGIKFRFGATHAADLPSGVAWIDALRAGDISIELSQADFRQLCAPLITGAARLGADLVRRCLGGDTSARLDIVALSGRTTTLPGADDDITEVLAREFERADGPGTVRWNPNGVIVETTHPKQAAAIGAAWVAGVNRFGFANRRAHGGDELTVQAGELRWTLPMSLGPAGAFGTPIPILSVGTRYAMTDPTGYASTIAFTRSAWQPLAASISLHRLLGPLEGARSMVWGHYLFPDSGGRIASRTLWYQAQIDQNLMLRLLICHGTEDGVRPLLHPDLGNHLASVEAMRLAEVEAARHCFEGDRLRGVPRIEVWSTEDPERTRTELFGAATAESVLTAATTTDGAFTGDSRHPGASLGQDAGRIGISAQPLPLAGSGKYTFAVDGVDTGIELHAPTFDPDIEVDGPDWATLDEYGELRIHAGYPVFRFVDSIDAMWHESGTVHLVDTEPEPAEPRPELDPFSGEH</sequence>
<dbReference type="Proteomes" id="UP000655751">
    <property type="component" value="Unassembled WGS sequence"/>
</dbReference>
<dbReference type="EMBL" id="JADMLG010000011">
    <property type="protein sequence ID" value="MBH0779473.1"/>
    <property type="molecule type" value="Genomic_DNA"/>
</dbReference>
<feature type="compositionally biased region" description="Basic and acidic residues" evidence="1">
    <location>
        <begin position="966"/>
        <end position="979"/>
    </location>
</feature>
<dbReference type="Gene3D" id="3.30.420.40">
    <property type="match status" value="2"/>
</dbReference>
<proteinExistence type="predicted"/>
<evidence type="ECO:0000313" key="2">
    <source>
        <dbReference type="EMBL" id="MBH0779473.1"/>
    </source>
</evidence>
<gene>
    <name evidence="2" type="ORF">IT779_24705</name>
</gene>
<feature type="region of interest" description="Disordered" evidence="1">
    <location>
        <begin position="1"/>
        <end position="21"/>
    </location>
</feature>
<dbReference type="Gene3D" id="3.90.640.10">
    <property type="entry name" value="Actin, Chain A, domain 4"/>
    <property type="match status" value="1"/>
</dbReference>
<dbReference type="AlphaFoldDB" id="A0A931IF92"/>
<name>A0A931IF92_9NOCA</name>
<evidence type="ECO:0008006" key="4">
    <source>
        <dbReference type="Google" id="ProtNLM"/>
    </source>
</evidence>
<evidence type="ECO:0000256" key="1">
    <source>
        <dbReference type="SAM" id="MobiDB-lite"/>
    </source>
</evidence>
<organism evidence="2 3">
    <name type="scientific">Nocardia bovistercoris</name>
    <dbReference type="NCBI Taxonomy" id="2785916"/>
    <lineage>
        <taxon>Bacteria</taxon>
        <taxon>Bacillati</taxon>
        <taxon>Actinomycetota</taxon>
        <taxon>Actinomycetes</taxon>
        <taxon>Mycobacteriales</taxon>
        <taxon>Nocardiaceae</taxon>
        <taxon>Nocardia</taxon>
    </lineage>
</organism>
<comment type="caution">
    <text evidence="2">The sequence shown here is derived from an EMBL/GenBank/DDBJ whole genome shotgun (WGS) entry which is preliminary data.</text>
</comment>
<reference evidence="2" key="1">
    <citation type="submission" date="2020-11" db="EMBL/GenBank/DDBJ databases">
        <title>Nocardia NEAU-351.nov., a novel actinomycete isolated from the cow dung.</title>
        <authorList>
            <person name="Zhang X."/>
        </authorList>
    </citation>
    <scope>NUCLEOTIDE SEQUENCE</scope>
    <source>
        <strain evidence="2">NEAU-351</strain>
    </source>
</reference>
<dbReference type="InterPro" id="IPR043129">
    <property type="entry name" value="ATPase_NBD"/>
</dbReference>
<feature type="compositionally biased region" description="Basic and acidic residues" evidence="1">
    <location>
        <begin position="12"/>
        <end position="21"/>
    </location>
</feature>
<protein>
    <recommendedName>
        <fullName evidence="4">Molecular chaperone</fullName>
    </recommendedName>
</protein>
<evidence type="ECO:0000313" key="3">
    <source>
        <dbReference type="Proteomes" id="UP000655751"/>
    </source>
</evidence>